<organism evidence="3">
    <name type="scientific">Amblyomma triste</name>
    <name type="common">Neotropical tick</name>
    <dbReference type="NCBI Taxonomy" id="251400"/>
    <lineage>
        <taxon>Eukaryota</taxon>
        <taxon>Metazoa</taxon>
        <taxon>Ecdysozoa</taxon>
        <taxon>Arthropoda</taxon>
        <taxon>Chelicerata</taxon>
        <taxon>Arachnida</taxon>
        <taxon>Acari</taxon>
        <taxon>Parasitiformes</taxon>
        <taxon>Ixodida</taxon>
        <taxon>Ixodoidea</taxon>
        <taxon>Ixodidae</taxon>
        <taxon>Amblyomminae</taxon>
        <taxon>Amblyomma</taxon>
    </lineage>
</organism>
<reference evidence="3" key="1">
    <citation type="submission" date="2014-03" db="EMBL/GenBank/DDBJ databases">
        <title>The sialotranscriptome of Amblyomma triste, Amblyomma parvum and Amblyomma cajennense ticks, uncovered by 454-based RNA-seq.</title>
        <authorList>
            <person name="Garcia G.R."/>
            <person name="Gardinassi L.G."/>
            <person name="Ribeiro J.M."/>
            <person name="Anatriello E."/>
            <person name="Ferreira B.R."/>
            <person name="Moreira H.N."/>
            <person name="Mafra C."/>
            <person name="Olegario M.M."/>
            <person name="Szabo P.J."/>
            <person name="Miranda-Santos I.K."/>
            <person name="Maruyama S.R."/>
        </authorList>
    </citation>
    <scope>NUCLEOTIDE SEQUENCE</scope>
    <source>
        <strain evidence="3">Mato Grasso do Sul</strain>
        <tissue evidence="3">Salivary glands</tissue>
    </source>
</reference>
<sequence length="223" mass="25776">MLWMYILLALVATSKCVLPPRFQSQRAKLRQAQDPTRQHPMEHTKFTEKPPRFARQEQQVEFKEKPPHHSHQKQHSKLREIPPRFAKKKQPSELKNKPPRYSDQRPLHRPDVNLPPYPVWTRQRPEVGGYQPHVPEQKESRQMSKAPERYSHQRHRRASTAKIPAPLEWIAPDPNTCPPTCIRGKQPGDICGGSSHCRCGINIHSSGSAKLLTCSKQLPNSRI</sequence>
<proteinExistence type="evidence at transcript level"/>
<protein>
    <submittedName>
        <fullName evidence="3">Putative secreted protein</fullName>
    </submittedName>
</protein>
<dbReference type="AlphaFoldDB" id="A0A023G3A1"/>
<feature type="compositionally biased region" description="Basic and acidic residues" evidence="1">
    <location>
        <begin position="135"/>
        <end position="151"/>
    </location>
</feature>
<feature type="compositionally biased region" description="Basic and acidic residues" evidence="1">
    <location>
        <begin position="90"/>
        <end position="111"/>
    </location>
</feature>
<feature type="compositionally biased region" description="Basic and acidic residues" evidence="1">
    <location>
        <begin position="36"/>
        <end position="67"/>
    </location>
</feature>
<feature type="chain" id="PRO_5001520538" evidence="2">
    <location>
        <begin position="17"/>
        <end position="223"/>
    </location>
</feature>
<dbReference type="EMBL" id="GBBM01007246">
    <property type="protein sequence ID" value="JAC28172.1"/>
    <property type="molecule type" value="mRNA"/>
</dbReference>
<evidence type="ECO:0000256" key="1">
    <source>
        <dbReference type="SAM" id="MobiDB-lite"/>
    </source>
</evidence>
<evidence type="ECO:0000256" key="2">
    <source>
        <dbReference type="SAM" id="SignalP"/>
    </source>
</evidence>
<feature type="region of interest" description="Disordered" evidence="1">
    <location>
        <begin position="27"/>
        <end position="159"/>
    </location>
</feature>
<keyword evidence="2" id="KW-0732">Signal</keyword>
<name>A0A023G3A1_AMBTT</name>
<feature type="signal peptide" evidence="2">
    <location>
        <begin position="1"/>
        <end position="16"/>
    </location>
</feature>
<accession>A0A023G3A1</accession>
<evidence type="ECO:0000313" key="3">
    <source>
        <dbReference type="EMBL" id="JAC28172.1"/>
    </source>
</evidence>